<sequence length="604" mass="65441">MARPLQDIAALAGQLNGLFSLDGAFGKQLDAVGEWIGLSRYVKTPITGVYFALDTDRVGFDQGSWKRRFDADSGFTELDDETYRAILRAKIRANHWDGTYEMLADIYQGVIPDRTVNIFFTDNQDMSMDVYLTGGVVPEVIKAVIRQGYLNIKPEGVKLNAYSGSEGDNGIFGFDVRNGYVDGFDTGSWSVKFAGVARSQELNTVWRQASVIAHVVAQFIADTNNSDVADDGDLDKLQAGLIQALSKNVNNTVPAASLKTAGITQLSSATDSDSETLAATPKAVKAAMDLAASSAVKSVNGKKGEVRLTPDDIGALAQTGGTVTGTLHVTHSVNVGDVDSGLIANGDGNVAFYANNVKTGEWNNDRLHWIKNIEIGGALNVSGDANFIKNINTKANINAWDLKANGGVYDQGQRVYSSKNPPISANLSQNGWYKDNTTGFIYQWGYIGSTNVTQNFPITFPRNCLNVIVSNADAQGDTVDNAFGYPVNNAYFYVATKGSVRGNIAGFPVYCATTNGFYHISMKSIYEDSDNGWPEDAVPVSNELYQAFLERQSKNKIIKANKNGMPVLGDRPAPTEEQNLSMAQSKKYAVRVGHRENYTITRCG</sequence>
<keyword evidence="5" id="KW-1185">Reference proteome</keyword>
<dbReference type="InterPro" id="IPR054075">
    <property type="entry name" value="Gp53-like_C"/>
</dbReference>
<dbReference type="InterPro" id="IPR005068">
    <property type="entry name" value="Phage_lambda_Stf-r2"/>
</dbReference>
<dbReference type="Pfam" id="PF03406">
    <property type="entry name" value="Phage_fiber_2"/>
    <property type="match status" value="1"/>
</dbReference>
<keyword evidence="2" id="KW-0945">Host-virus interaction</keyword>
<reference evidence="5" key="1">
    <citation type="submission" date="2014-03" db="EMBL/GenBank/DDBJ databases">
        <authorList>
            <person name="Aksoy S."/>
            <person name="Warren W."/>
            <person name="Wilson R.K."/>
        </authorList>
    </citation>
    <scope>NUCLEOTIDE SEQUENCE [LARGE SCALE GENOMIC DNA]</scope>
    <source>
        <strain evidence="5">IAEA</strain>
    </source>
</reference>
<evidence type="ECO:0000313" key="5">
    <source>
        <dbReference type="Proteomes" id="UP000091820"/>
    </source>
</evidence>
<accession>A0A1A9WSI7</accession>
<protein>
    <recommendedName>
        <fullName evidence="3">Putative tail fiber protein gp53-like C-terminal domain-containing protein</fullName>
    </recommendedName>
</protein>
<dbReference type="Pfam" id="PF21882">
    <property type="entry name" value="Gp53-like_C"/>
    <property type="match status" value="1"/>
</dbReference>
<dbReference type="AlphaFoldDB" id="A0A1A9WSI7"/>
<feature type="domain" description="Putative tail fiber protein gp53-like C-terminal" evidence="3">
    <location>
        <begin position="438"/>
        <end position="507"/>
    </location>
</feature>
<dbReference type="GO" id="GO:0019062">
    <property type="term" value="P:virion attachment to host cell"/>
    <property type="evidence" value="ECO:0007669"/>
    <property type="project" value="InterPro"/>
</dbReference>
<dbReference type="Gene3D" id="2.60.40.3940">
    <property type="match status" value="1"/>
</dbReference>
<dbReference type="VEuPathDB" id="VectorBase:GBRI030435"/>
<dbReference type="EnsemblMetazoa" id="GBRI030435-RA">
    <property type="protein sequence ID" value="GBRI030435-PA"/>
    <property type="gene ID" value="GBRI030435"/>
</dbReference>
<comment type="subcellular location">
    <subcellularLocation>
        <location evidence="1">Virion</location>
    </subcellularLocation>
</comment>
<dbReference type="InterPro" id="IPR021283">
    <property type="entry name" value="Phage_Wedge1"/>
</dbReference>
<dbReference type="InterPro" id="IPR051934">
    <property type="entry name" value="Phage_Tail_Fiber_Structural"/>
</dbReference>
<proteinExistence type="predicted"/>
<evidence type="ECO:0000313" key="4">
    <source>
        <dbReference type="EnsemblMetazoa" id="GBRI030435-PA"/>
    </source>
</evidence>
<dbReference type="GO" id="GO:0046718">
    <property type="term" value="P:symbiont entry into host cell"/>
    <property type="evidence" value="ECO:0007669"/>
    <property type="project" value="InterPro"/>
</dbReference>
<organism evidence="4 5">
    <name type="scientific">Glossina brevipalpis</name>
    <dbReference type="NCBI Taxonomy" id="37001"/>
    <lineage>
        <taxon>Eukaryota</taxon>
        <taxon>Metazoa</taxon>
        <taxon>Ecdysozoa</taxon>
        <taxon>Arthropoda</taxon>
        <taxon>Hexapoda</taxon>
        <taxon>Insecta</taxon>
        <taxon>Pterygota</taxon>
        <taxon>Neoptera</taxon>
        <taxon>Endopterygota</taxon>
        <taxon>Diptera</taxon>
        <taxon>Brachycera</taxon>
        <taxon>Muscomorpha</taxon>
        <taxon>Hippoboscoidea</taxon>
        <taxon>Glossinidae</taxon>
        <taxon>Glossina</taxon>
    </lineage>
</organism>
<evidence type="ECO:0000259" key="3">
    <source>
        <dbReference type="Pfam" id="PF21882"/>
    </source>
</evidence>
<evidence type="ECO:0000256" key="2">
    <source>
        <dbReference type="ARBA" id="ARBA00022581"/>
    </source>
</evidence>
<dbReference type="STRING" id="37001.A0A1A9WSI7"/>
<dbReference type="PANTHER" id="PTHR35191">
    <property type="entry name" value="PROPHAGE SIDE TAIL FIBER PROTEIN HOMOLOG STFQ-RELATED"/>
    <property type="match status" value="1"/>
</dbReference>
<dbReference type="PANTHER" id="PTHR35191:SF1">
    <property type="entry name" value="PROPHAGE SIDE TAIL FIBER PROTEIN HOMOLOG STFQ-RELATED"/>
    <property type="match status" value="1"/>
</dbReference>
<evidence type="ECO:0000256" key="1">
    <source>
        <dbReference type="ARBA" id="ARBA00004328"/>
    </source>
</evidence>
<reference evidence="4" key="2">
    <citation type="submission" date="2020-05" db="UniProtKB">
        <authorList>
            <consortium name="EnsemblMetazoa"/>
        </authorList>
    </citation>
    <scope>IDENTIFICATION</scope>
    <source>
        <strain evidence="4">IAEA</strain>
    </source>
</reference>
<name>A0A1A9WSI7_9MUSC</name>
<dbReference type="Pfam" id="PF11041">
    <property type="entry name" value="Phage_Wedge1"/>
    <property type="match status" value="1"/>
</dbReference>
<dbReference type="Proteomes" id="UP000091820">
    <property type="component" value="Unassembled WGS sequence"/>
</dbReference>